<evidence type="ECO:0000256" key="1">
    <source>
        <dbReference type="SAM" id="MobiDB-lite"/>
    </source>
</evidence>
<dbReference type="SUPFAM" id="SSF52540">
    <property type="entry name" value="P-loop containing nucleoside triphosphate hydrolases"/>
    <property type="match status" value="1"/>
</dbReference>
<evidence type="ECO:0000313" key="2">
    <source>
        <dbReference type="EMBL" id="CAC5391403.1"/>
    </source>
</evidence>
<organism evidence="2 3">
    <name type="scientific">Mytilus coruscus</name>
    <name type="common">Sea mussel</name>
    <dbReference type="NCBI Taxonomy" id="42192"/>
    <lineage>
        <taxon>Eukaryota</taxon>
        <taxon>Metazoa</taxon>
        <taxon>Spiralia</taxon>
        <taxon>Lophotrochozoa</taxon>
        <taxon>Mollusca</taxon>
        <taxon>Bivalvia</taxon>
        <taxon>Autobranchia</taxon>
        <taxon>Pteriomorphia</taxon>
        <taxon>Mytilida</taxon>
        <taxon>Mytiloidea</taxon>
        <taxon>Mytilidae</taxon>
        <taxon>Mytilinae</taxon>
        <taxon>Mytilus</taxon>
    </lineage>
</organism>
<feature type="region of interest" description="Disordered" evidence="1">
    <location>
        <begin position="320"/>
        <end position="339"/>
    </location>
</feature>
<dbReference type="InterPro" id="IPR027417">
    <property type="entry name" value="P-loop_NTPase"/>
</dbReference>
<proteinExistence type="predicted"/>
<keyword evidence="3" id="KW-1185">Reference proteome</keyword>
<gene>
    <name evidence="2" type="ORF">MCOR_26415</name>
</gene>
<dbReference type="AlphaFoldDB" id="A0A6J8C542"/>
<name>A0A6J8C542_MYTCO</name>
<dbReference type="EMBL" id="CACVKT020004749">
    <property type="protein sequence ID" value="CAC5391403.1"/>
    <property type="molecule type" value="Genomic_DNA"/>
</dbReference>
<sequence length="372" mass="42150">MFAQVSNSNLEIDNLLGVDNTQKKGWASKQRLIKMCQDEVGTLCHGKRPLNIAIIGLSGCGKSSFLNTIFASFSDKNWKQIALHGNFGQTGNQVTQSLISYKKEQYYTRKGRYGKDDGILMPTFIDMCGFEDNNNELNRQLLNCVLYGKMNEYEKFKVVYDCFDKAGKDGVKRTYGERNEYLVVDRIIFVCSADPESHLPTNLMECVRQVSNAVRVIPVFGVMTKADKFGGRLNAIVQERERKFRAHLGLPAERFRRIKNYCEDIDANTSYRYSLIPEIDTNVLELMNQVFSNSLRVANSEGRLDYSVQTNRFVHESQDVANQVPGRNGLPKSSSGPVDGYDFTKRNQANIGDGVCYNCNSNCVLLYFLLNL</sequence>
<reference evidence="2 3" key="1">
    <citation type="submission" date="2020-06" db="EMBL/GenBank/DDBJ databases">
        <authorList>
            <person name="Li R."/>
            <person name="Bekaert M."/>
        </authorList>
    </citation>
    <scope>NUCLEOTIDE SEQUENCE [LARGE SCALE GENOMIC DNA]</scope>
    <source>
        <strain evidence="3">wild</strain>
    </source>
</reference>
<dbReference type="CDD" id="cd00882">
    <property type="entry name" value="Ras_like_GTPase"/>
    <property type="match status" value="1"/>
</dbReference>
<dbReference type="Proteomes" id="UP000507470">
    <property type="component" value="Unassembled WGS sequence"/>
</dbReference>
<dbReference type="OrthoDB" id="6149413at2759"/>
<protein>
    <submittedName>
        <fullName evidence="2">Uncharacterized protein</fullName>
    </submittedName>
</protein>
<dbReference type="Gene3D" id="3.40.50.300">
    <property type="entry name" value="P-loop containing nucleotide triphosphate hydrolases"/>
    <property type="match status" value="1"/>
</dbReference>
<evidence type="ECO:0000313" key="3">
    <source>
        <dbReference type="Proteomes" id="UP000507470"/>
    </source>
</evidence>
<accession>A0A6J8C542</accession>